<evidence type="ECO:0000256" key="1">
    <source>
        <dbReference type="ARBA" id="ARBA00009437"/>
    </source>
</evidence>
<dbReference type="InterPro" id="IPR005119">
    <property type="entry name" value="LysR_subst-bd"/>
</dbReference>
<dbReference type="EMBL" id="BAUJ01000004">
    <property type="protein sequence ID" value="GAD88228.1"/>
    <property type="molecule type" value="Genomic_DNA"/>
</dbReference>
<dbReference type="OrthoDB" id="5526340at2"/>
<dbReference type="eggNOG" id="COG0583">
    <property type="taxonomic scope" value="Bacteria"/>
</dbReference>
<dbReference type="Gene3D" id="1.10.10.10">
    <property type="entry name" value="Winged helix-like DNA-binding domain superfamily/Winged helix DNA-binding domain"/>
    <property type="match status" value="1"/>
</dbReference>
<dbReference type="InterPro" id="IPR000847">
    <property type="entry name" value="LysR_HTH_N"/>
</dbReference>
<dbReference type="Pfam" id="PF03466">
    <property type="entry name" value="LysR_substrate"/>
    <property type="match status" value="1"/>
</dbReference>
<dbReference type="GO" id="GO:0006351">
    <property type="term" value="P:DNA-templated transcription"/>
    <property type="evidence" value="ECO:0007669"/>
    <property type="project" value="TreeGrafter"/>
</dbReference>
<dbReference type="Proteomes" id="UP000017800">
    <property type="component" value="Unassembled WGS sequence"/>
</dbReference>
<dbReference type="GO" id="GO:0003700">
    <property type="term" value="F:DNA-binding transcription factor activity"/>
    <property type="evidence" value="ECO:0007669"/>
    <property type="project" value="InterPro"/>
</dbReference>
<dbReference type="Gene3D" id="3.40.190.10">
    <property type="entry name" value="Periplasmic binding protein-like II"/>
    <property type="match status" value="2"/>
</dbReference>
<feature type="domain" description="HTH lysR-type" evidence="5">
    <location>
        <begin position="12"/>
        <end position="66"/>
    </location>
</feature>
<protein>
    <submittedName>
        <fullName evidence="6">Putative LysR family transcriptional regulator</fullName>
    </submittedName>
</protein>
<accession>V5FAP0</accession>
<dbReference type="InterPro" id="IPR036390">
    <property type="entry name" value="WH_DNA-bd_sf"/>
</dbReference>
<dbReference type="AlphaFoldDB" id="V5FAP0"/>
<dbReference type="PANTHER" id="PTHR30537">
    <property type="entry name" value="HTH-TYPE TRANSCRIPTIONAL REGULATOR"/>
    <property type="match status" value="1"/>
</dbReference>
<evidence type="ECO:0000256" key="4">
    <source>
        <dbReference type="ARBA" id="ARBA00023163"/>
    </source>
</evidence>
<name>V5FAP0_9VIBR</name>
<keyword evidence="7" id="KW-1185">Reference proteome</keyword>
<dbReference type="InterPro" id="IPR036388">
    <property type="entry name" value="WH-like_DNA-bd_sf"/>
</dbReference>
<comment type="similarity">
    <text evidence="1">Belongs to the LysR transcriptional regulatory family.</text>
</comment>
<dbReference type="PROSITE" id="PS50931">
    <property type="entry name" value="HTH_LYSR"/>
    <property type="match status" value="1"/>
</dbReference>
<dbReference type="FunFam" id="1.10.10.10:FF:000001">
    <property type="entry name" value="LysR family transcriptional regulator"/>
    <property type="match status" value="1"/>
</dbReference>
<evidence type="ECO:0000313" key="6">
    <source>
        <dbReference type="EMBL" id="GAD88228.1"/>
    </source>
</evidence>
<dbReference type="GO" id="GO:0043565">
    <property type="term" value="F:sequence-specific DNA binding"/>
    <property type="evidence" value="ECO:0007669"/>
    <property type="project" value="TreeGrafter"/>
</dbReference>
<evidence type="ECO:0000259" key="5">
    <source>
        <dbReference type="PROSITE" id="PS50931"/>
    </source>
</evidence>
<dbReference type="PANTHER" id="PTHR30537:SF26">
    <property type="entry name" value="GLYCINE CLEAVAGE SYSTEM TRANSCRIPTIONAL ACTIVATOR"/>
    <property type="match status" value="1"/>
</dbReference>
<evidence type="ECO:0000256" key="3">
    <source>
        <dbReference type="ARBA" id="ARBA00023125"/>
    </source>
</evidence>
<dbReference type="SUPFAM" id="SSF46785">
    <property type="entry name" value="Winged helix' DNA-binding domain"/>
    <property type="match status" value="1"/>
</dbReference>
<dbReference type="PRINTS" id="PR00039">
    <property type="entry name" value="HTHLYSR"/>
</dbReference>
<evidence type="ECO:0000256" key="2">
    <source>
        <dbReference type="ARBA" id="ARBA00023015"/>
    </source>
</evidence>
<keyword evidence="2" id="KW-0805">Transcription regulation</keyword>
<reference evidence="6 7" key="1">
    <citation type="submission" date="2013-10" db="EMBL/GenBank/DDBJ databases">
        <authorList>
            <person name="Ichikawa N."/>
            <person name="Kimura A."/>
            <person name="Ohji S."/>
            <person name="Hosoyama A."/>
            <person name="Fujita N."/>
        </authorList>
    </citation>
    <scope>NUCLEOTIDE SEQUENCE [LARGE SCALE GENOMIC DNA]</scope>
    <source>
        <strain evidence="6 7">NBRC 102217</strain>
    </source>
</reference>
<comment type="caution">
    <text evidence="6">The sequence shown here is derived from an EMBL/GenBank/DDBJ whole genome shotgun (WGS) entry which is preliminary data.</text>
</comment>
<evidence type="ECO:0000313" key="7">
    <source>
        <dbReference type="Proteomes" id="UP000017800"/>
    </source>
</evidence>
<dbReference type="SUPFAM" id="SSF53850">
    <property type="entry name" value="Periplasmic binding protein-like II"/>
    <property type="match status" value="1"/>
</dbReference>
<keyword evidence="3" id="KW-0238">DNA-binding</keyword>
<organism evidence="6 7">
    <name type="scientific">Vibrio halioticoli NBRC 102217</name>
    <dbReference type="NCBI Taxonomy" id="1219072"/>
    <lineage>
        <taxon>Bacteria</taxon>
        <taxon>Pseudomonadati</taxon>
        <taxon>Pseudomonadota</taxon>
        <taxon>Gammaproteobacteria</taxon>
        <taxon>Vibrionales</taxon>
        <taxon>Vibrionaceae</taxon>
        <taxon>Vibrio</taxon>
    </lineage>
</organism>
<dbReference type="RefSeq" id="WP_023402621.1">
    <property type="nucleotide sequence ID" value="NZ_BAUJ01000004.1"/>
</dbReference>
<gene>
    <name evidence="6" type="ORF">VHA01S_004_00030</name>
</gene>
<proteinExistence type="inferred from homology"/>
<keyword evidence="4" id="KW-0804">Transcription</keyword>
<sequence>MKSYPDIPYSHNSLKMFESVARHLSFTEAANEQNVTQSAVSRQIKQLEQGIGVNLIIRKHRSIELTAQGSELFAVLQRNYQNIQTLLESWRPETQKRIVIKAALSYATRSLLPKIQQLQERYPEYEIVVIPTIEEDEALSSTDYDLLILNSRVPHRYKDRSDVLFLRDEYMAPVCSQELYAHDPNFDALLRLPRLHPTLDHHDWKTWLSTVGHQDAIKVRNTTFFTLDLALSACLSGQGVTVTDLLLILPELEHGYLVCPNKAQIQPSAWQYFCHCRSTSTIVADISQWIQSETKKELDTLQRLSHDFEWYMVQT</sequence>
<reference evidence="6 7" key="2">
    <citation type="submission" date="2013-11" db="EMBL/GenBank/DDBJ databases">
        <title>Whole genome shotgun sequence of Vibrio halioticoli NBRC 102217.</title>
        <authorList>
            <person name="Isaki S."/>
            <person name="Kimura A."/>
            <person name="Ohji S."/>
            <person name="Hosoyama A."/>
            <person name="Fujita N."/>
            <person name="Hashimoto M."/>
            <person name="Hosoyama Y."/>
            <person name="Yamazoe A."/>
        </authorList>
    </citation>
    <scope>NUCLEOTIDE SEQUENCE [LARGE SCALE GENOMIC DNA]</scope>
    <source>
        <strain evidence="6 7">NBRC 102217</strain>
    </source>
</reference>
<dbReference type="Pfam" id="PF00126">
    <property type="entry name" value="HTH_1"/>
    <property type="match status" value="1"/>
</dbReference>
<dbReference type="InterPro" id="IPR058163">
    <property type="entry name" value="LysR-type_TF_proteobact-type"/>
</dbReference>